<organism evidence="4 5">
    <name type="scientific">Trypanosoma equiperdum</name>
    <dbReference type="NCBI Taxonomy" id="5694"/>
    <lineage>
        <taxon>Eukaryota</taxon>
        <taxon>Discoba</taxon>
        <taxon>Euglenozoa</taxon>
        <taxon>Kinetoplastea</taxon>
        <taxon>Metakinetoplastina</taxon>
        <taxon>Trypanosomatida</taxon>
        <taxon>Trypanosomatidae</taxon>
        <taxon>Trypanosoma</taxon>
    </lineage>
</organism>
<dbReference type="Proteomes" id="UP000195570">
    <property type="component" value="Unassembled WGS sequence"/>
</dbReference>
<keyword evidence="5" id="KW-1185">Reference proteome</keyword>
<dbReference type="VEuPathDB" id="TriTrypDB:TEOVI_000202100"/>
<protein>
    <submittedName>
        <fullName evidence="4">Region in Clathrin and VPS, putative</fullName>
    </submittedName>
</protein>
<dbReference type="SUPFAM" id="SSF57850">
    <property type="entry name" value="RING/U-box"/>
    <property type="match status" value="1"/>
</dbReference>
<dbReference type="InterPro" id="IPR045111">
    <property type="entry name" value="Vps41/Vps8"/>
</dbReference>
<feature type="compositionally biased region" description="Polar residues" evidence="2">
    <location>
        <begin position="220"/>
        <end position="229"/>
    </location>
</feature>
<gene>
    <name evidence="4" type="ORF">TEOVI_000202100</name>
</gene>
<keyword evidence="1" id="KW-0863">Zinc-finger</keyword>
<reference evidence="4" key="1">
    <citation type="submission" date="2016-09" db="EMBL/GenBank/DDBJ databases">
        <authorList>
            <person name="Hebert L."/>
            <person name="Moumen B."/>
        </authorList>
    </citation>
    <scope>NUCLEOTIDE SEQUENCE [LARGE SCALE GENOMIC DNA]</scope>
    <source>
        <strain evidence="4">OVI</strain>
    </source>
</reference>
<feature type="region of interest" description="Disordered" evidence="2">
    <location>
        <begin position="210"/>
        <end position="229"/>
    </location>
</feature>
<dbReference type="GeneID" id="92375961"/>
<dbReference type="GO" id="GO:0034058">
    <property type="term" value="P:endosomal vesicle fusion"/>
    <property type="evidence" value="ECO:0007669"/>
    <property type="project" value="TreeGrafter"/>
</dbReference>
<dbReference type="PANTHER" id="PTHR12616">
    <property type="entry name" value="VACUOLAR PROTEIN SORTING VPS41"/>
    <property type="match status" value="1"/>
</dbReference>
<dbReference type="GO" id="GO:0005770">
    <property type="term" value="C:late endosome"/>
    <property type="evidence" value="ECO:0007669"/>
    <property type="project" value="TreeGrafter"/>
</dbReference>
<feature type="region of interest" description="Disordered" evidence="2">
    <location>
        <begin position="63"/>
        <end position="86"/>
    </location>
</feature>
<accession>A0A1G4IDI3</accession>
<proteinExistence type="predicted"/>
<keyword evidence="1" id="KW-0479">Metal-binding</keyword>
<evidence type="ECO:0000256" key="2">
    <source>
        <dbReference type="SAM" id="MobiDB-lite"/>
    </source>
</evidence>
<evidence type="ECO:0000256" key="1">
    <source>
        <dbReference type="PROSITE-ProRule" id="PRU00175"/>
    </source>
</evidence>
<dbReference type="InterPro" id="IPR001841">
    <property type="entry name" value="Znf_RING"/>
</dbReference>
<dbReference type="EMBL" id="CZPT02001451">
    <property type="protein sequence ID" value="SCU70448.1"/>
    <property type="molecule type" value="Genomic_DNA"/>
</dbReference>
<sequence length="1705" mass="187647">METDDDLFAELLAAEMERTNVLAVENCGFVLQSGAMNSAPDPADTNRIGGTGQLVPQRLRVDLSSPPHGALSRVTRSGGKDSNVGTRQWEAKDTNELLSSYATKGSGCHKETCAWRRATYLSDTGGNEDELLIETLLQLANEKISSSAERESGVQPPSVFMGVTSAASTKGSGQVVPASSADPLDDAVFWAALPSGPPATTAGVASTSAQSIGMGAGPRSASSIAPQNGHCQENDAQVLTAVLDALADGQSSVSGDFLSEEDCNMDELLERAEHVAASAIRVEGKKGVRLVRIHEHVGMREELHGNREIVGWPSCVCARPSPFDKNAQECTKTVSPPAPRRVTLCVGTTLGFVLLFDERRRPIGKFGPPNSILTTLSKPLGAVVSISLSHEASTMAVGYQHGTVKMVEASSLSTLREVTDEFTTPIIRLRHCQEEAFRILALGSCGSIKLLSFSRVLGMMSHRVVKVASPGGSAPFSDVDLVFMKEDRVHVVAAASFEVLVVLAVDCGAQGVVTPLYKRKQQTKGTRHHLQLQFVPVPLEHELLLCLVQNTDVEVFRVANGGVVTDVQKITGARLERSLRAMTHMDSCCLFLDEDNFLHLFDVSAGVVVESQQMHELEPAYFSTDGRTNRCNAALTCSGRNALILGRTTAFSCTLMSWWERLDDLVSKNRFLEALDQLKDFALNVALAVSGLESDPVARRTSIHAYLSILANKFLAYILKTANSTSFIVGSITCLIKACADVDAMHVFFDSSMVYLRDAKGSDALALYALGHCINSGVVTFLPEAYVEPLFTLLADDESDIALEVLHTLTTQGEGEPLHGVSRAERVLMKLEGGHECLLPLSEKYNLVRLKVFILCRWHHGYADALQYALREWRRVNKVNGRDNEVAVDLFECTMRGATVMDGVYIPEQCWREAKGQMWRHLLNTPGEFETLLRVNAERVVMVTLPILQESGPYSPWSNPEERDDCAAQLLLHLAGVDFASGKPFRPWELVQRDWPPYSVVQQLFAGIIHLVLGGAVVLTPVQLFFDHACTHLIYQFQMARDNVQRRSAQTDVIALLTSPHMEGLNFAFVEAALHQQRMGRALAELHYIRGELAEAIECYLCKEYNRFDATLAKDVFNFIWRVSRIEGEGKRERSRRLRDAVMHHIAALADADPTALARFVFEHLRDDHEEVMSIIRKSSKTFLRYIDELVAKAEPKVLGDVMLQNAYIGLLCSEDPERVYPYMRAYEAALAYDCDTVLCSMKKYKVIDAAVYLLEKRFRVEEAVEVLMDAITSKLHEVQLELIREVQSPEMRNGSFVSGSAQRKHSSPQRQTIRAAQSGSCEEALQHVVRHAVDLCARHYAAEEARSYKVWMTLFGHFASPQRSLGDCLEREGALQESGSISEALDERNGGPAEFGGSTKKSGTPLSLTPEERSIVVKRLLPLFTDYASYILMCMIKVLNLADVITFIVGSCKREGLKTLESIISRTVGSLRFECEVNEICNDSLQQDAINLSREHYRRLNMGVMPVANMCYVCGGDLNFARGVGAETAVRIYACGHAYHEKCIVGGASEHLGNTCIQCSRSRSGVVNSSALNMGVVQLGEGIPGNVGPNQRGCHLEEEEEEGGEAAEVDNPQMILRRLRQTRAKMSWSRECRNRIQSFLRKKCGEQETLSMAPTVERPLVVLPGVTGTTSAAASEEGPEALTEVDNALPMTLTDEEVLELFDT</sequence>
<feature type="domain" description="RING-type" evidence="3">
    <location>
        <begin position="1512"/>
        <end position="1561"/>
    </location>
</feature>
<comment type="caution">
    <text evidence="4">The sequence shown here is derived from an EMBL/GenBank/DDBJ whole genome shotgun (WGS) entry which is preliminary data.</text>
</comment>
<evidence type="ECO:0000313" key="5">
    <source>
        <dbReference type="Proteomes" id="UP000195570"/>
    </source>
</evidence>
<dbReference type="SUPFAM" id="SSF50978">
    <property type="entry name" value="WD40 repeat-like"/>
    <property type="match status" value="1"/>
</dbReference>
<evidence type="ECO:0000313" key="4">
    <source>
        <dbReference type="EMBL" id="SCU70448.1"/>
    </source>
</evidence>
<keyword evidence="1" id="KW-0862">Zinc</keyword>
<dbReference type="PROSITE" id="PS50089">
    <property type="entry name" value="ZF_RING_2"/>
    <property type="match status" value="1"/>
</dbReference>
<dbReference type="PANTHER" id="PTHR12616:SF8">
    <property type="entry name" value="VACUOLAR PROTEIN SORTING-ASSOCIATED PROTEIN 8 HOMOLOG"/>
    <property type="match status" value="1"/>
</dbReference>
<dbReference type="RefSeq" id="XP_067081256.1">
    <property type="nucleotide sequence ID" value="XM_067225155.1"/>
</dbReference>
<dbReference type="GO" id="GO:0008270">
    <property type="term" value="F:zinc ion binding"/>
    <property type="evidence" value="ECO:0007669"/>
    <property type="project" value="UniProtKB-KW"/>
</dbReference>
<dbReference type="InterPro" id="IPR036322">
    <property type="entry name" value="WD40_repeat_dom_sf"/>
</dbReference>
<name>A0A1G4IDI3_TRYEQ</name>
<dbReference type="SMART" id="SM00184">
    <property type="entry name" value="RING"/>
    <property type="match status" value="1"/>
</dbReference>
<evidence type="ECO:0000259" key="3">
    <source>
        <dbReference type="PROSITE" id="PS50089"/>
    </source>
</evidence>
<feature type="region of interest" description="Disordered" evidence="2">
    <location>
        <begin position="1294"/>
        <end position="1317"/>
    </location>
</feature>
<dbReference type="Pfam" id="PF23410">
    <property type="entry name" value="Beta-prop_VPS8"/>
    <property type="match status" value="1"/>
</dbReference>
<dbReference type="GO" id="GO:0030897">
    <property type="term" value="C:HOPS complex"/>
    <property type="evidence" value="ECO:0007669"/>
    <property type="project" value="TreeGrafter"/>
</dbReference>
<dbReference type="GO" id="GO:0006623">
    <property type="term" value="P:protein targeting to vacuole"/>
    <property type="evidence" value="ECO:0007669"/>
    <property type="project" value="InterPro"/>
</dbReference>
<feature type="region of interest" description="Disordered" evidence="2">
    <location>
        <begin position="1379"/>
        <end position="1408"/>
    </location>
</feature>